<gene>
    <name evidence="1" type="ORF">B5F75_01580</name>
</gene>
<dbReference type="Proteomes" id="UP000196368">
    <property type="component" value="Unassembled WGS sequence"/>
</dbReference>
<organism evidence="1 2">
    <name type="scientific">Candidatus Avelusimicrobium gallicola</name>
    <dbReference type="NCBI Taxonomy" id="2562704"/>
    <lineage>
        <taxon>Bacteria</taxon>
        <taxon>Pseudomonadati</taxon>
        <taxon>Elusimicrobiota</taxon>
        <taxon>Elusimicrobia</taxon>
        <taxon>Elusimicrobiales</taxon>
        <taxon>Elusimicrobiaceae</taxon>
        <taxon>Candidatus Avelusimicrobium</taxon>
    </lineage>
</organism>
<reference evidence="2" key="1">
    <citation type="submission" date="2017-04" db="EMBL/GenBank/DDBJ databases">
        <title>Function of individual gut microbiota members based on whole genome sequencing of pure cultures obtained from chicken caecum.</title>
        <authorList>
            <person name="Medvecky M."/>
            <person name="Cejkova D."/>
            <person name="Polansky O."/>
            <person name="Karasova D."/>
            <person name="Kubasova T."/>
            <person name="Cizek A."/>
            <person name="Rychlik I."/>
        </authorList>
    </citation>
    <scope>NUCLEOTIDE SEQUENCE [LARGE SCALE GENOMIC DNA]</scope>
    <source>
        <strain evidence="2">An273</strain>
    </source>
</reference>
<dbReference type="OrthoDB" id="582074at2"/>
<comment type="caution">
    <text evidence="1">The sequence shown here is derived from an EMBL/GenBank/DDBJ whole genome shotgun (WGS) entry which is preliminary data.</text>
</comment>
<sequence>MILDSRPWKKELSKLSQIIYRARFKTKLSESREIAYEKAIFISAYIVRKLFEASKLSYKLKEISCPIKKYPNIKHVNLFNWHNIDQIFDLNNPVRHSLNIKNYATI</sequence>
<keyword evidence="2" id="KW-1185">Reference proteome</keyword>
<evidence type="ECO:0000313" key="2">
    <source>
        <dbReference type="Proteomes" id="UP000196368"/>
    </source>
</evidence>
<protein>
    <submittedName>
        <fullName evidence="1">Uncharacterized protein</fullName>
    </submittedName>
</protein>
<name>A0A1Y4DIJ9_9BACT</name>
<dbReference type="RefSeq" id="WP_087286906.1">
    <property type="nucleotide sequence ID" value="NZ_NFJD01000001.1"/>
</dbReference>
<dbReference type="EMBL" id="NFJD01000001">
    <property type="protein sequence ID" value="OUO57489.1"/>
    <property type="molecule type" value="Genomic_DNA"/>
</dbReference>
<dbReference type="AlphaFoldDB" id="A0A1Y4DIJ9"/>
<accession>A0A1Y4DIJ9</accession>
<evidence type="ECO:0000313" key="1">
    <source>
        <dbReference type="EMBL" id="OUO57489.1"/>
    </source>
</evidence>
<proteinExistence type="predicted"/>